<dbReference type="AlphaFoldDB" id="A0A9X2A8S1"/>
<dbReference type="PANTHER" id="PTHR12110:SF53">
    <property type="entry name" value="BLR5974 PROTEIN"/>
    <property type="match status" value="1"/>
</dbReference>
<dbReference type="PROSITE" id="PS51257">
    <property type="entry name" value="PROKAR_LIPOPROTEIN"/>
    <property type="match status" value="1"/>
</dbReference>
<dbReference type="InterPro" id="IPR050312">
    <property type="entry name" value="IolE/XylAMocC-like"/>
</dbReference>
<dbReference type="Gene3D" id="3.20.20.150">
    <property type="entry name" value="Divalent-metal-dependent TIM barrel enzymes"/>
    <property type="match status" value="1"/>
</dbReference>
<keyword evidence="2" id="KW-0413">Isomerase</keyword>
<comment type="caution">
    <text evidence="2">The sequence shown here is derived from an EMBL/GenBank/DDBJ whole genome shotgun (WGS) entry which is preliminary data.</text>
</comment>
<evidence type="ECO:0000259" key="1">
    <source>
        <dbReference type="Pfam" id="PF01261"/>
    </source>
</evidence>
<dbReference type="EMBL" id="JAKVTV010000002">
    <property type="protein sequence ID" value="MCH4822849.1"/>
    <property type="molecule type" value="Genomic_DNA"/>
</dbReference>
<dbReference type="PANTHER" id="PTHR12110">
    <property type="entry name" value="HYDROXYPYRUVATE ISOMERASE"/>
    <property type="match status" value="1"/>
</dbReference>
<reference evidence="2" key="1">
    <citation type="submission" date="2022-03" db="EMBL/GenBank/DDBJ databases">
        <title>Gramella crocea sp. nov., isolated from activated sludge of a seafood processing plant.</title>
        <authorList>
            <person name="Zhang X."/>
        </authorList>
    </citation>
    <scope>NUCLEOTIDE SEQUENCE</scope>
    <source>
        <strain evidence="2">YJ019</strain>
    </source>
</reference>
<sequence length="334" mass="37544">MNFTSSKTHVLLALCALFFVVTGCKQNRENKAENEMIVQKESNENTDSLFFELSLAQWSLHKAIQSGKLDPLDFAEKASELGFSGIEYVSTFYSERINEAEDPEAEMKIVLDSLKSKSEKFNIRNVLIMVDGEGDLADPSEEVRNKAVENHKKWVDAAEFLGCHSIRVNTFGTNDPQEWHNAVIDGLTKLSEYAATKKINILVENHGWLSSDITKLMAAINEVNMENCGTLPDTGNFCTKRKDGQKWGECEEHFDPYKGVKLMLPKAEGVSAKSEDFPDAGMEIDYEKMMQIVKDSGYEGFIGIEYESDKYPEDEGILHLKNLVLKSAENIANN</sequence>
<dbReference type="GO" id="GO:0016853">
    <property type="term" value="F:isomerase activity"/>
    <property type="evidence" value="ECO:0007669"/>
    <property type="project" value="UniProtKB-KW"/>
</dbReference>
<proteinExistence type="predicted"/>
<dbReference type="RefSeq" id="WP_240713013.1">
    <property type="nucleotide sequence ID" value="NZ_JAKVTV010000002.1"/>
</dbReference>
<dbReference type="Proteomes" id="UP001139226">
    <property type="component" value="Unassembled WGS sequence"/>
</dbReference>
<dbReference type="Pfam" id="PF01261">
    <property type="entry name" value="AP_endonuc_2"/>
    <property type="match status" value="1"/>
</dbReference>
<organism evidence="2 3">
    <name type="scientific">Christiangramia lutea</name>
    <dbReference type="NCBI Taxonomy" id="1607951"/>
    <lineage>
        <taxon>Bacteria</taxon>
        <taxon>Pseudomonadati</taxon>
        <taxon>Bacteroidota</taxon>
        <taxon>Flavobacteriia</taxon>
        <taxon>Flavobacteriales</taxon>
        <taxon>Flavobacteriaceae</taxon>
        <taxon>Christiangramia</taxon>
    </lineage>
</organism>
<keyword evidence="3" id="KW-1185">Reference proteome</keyword>
<evidence type="ECO:0000313" key="3">
    <source>
        <dbReference type="Proteomes" id="UP001139226"/>
    </source>
</evidence>
<evidence type="ECO:0000313" key="2">
    <source>
        <dbReference type="EMBL" id="MCH4822849.1"/>
    </source>
</evidence>
<gene>
    <name evidence="2" type="ORF">ML462_06655</name>
</gene>
<name>A0A9X2A8S1_9FLAO</name>
<feature type="domain" description="Xylose isomerase-like TIM barrel" evidence="1">
    <location>
        <begin position="76"/>
        <end position="317"/>
    </location>
</feature>
<dbReference type="SUPFAM" id="SSF51658">
    <property type="entry name" value="Xylose isomerase-like"/>
    <property type="match status" value="1"/>
</dbReference>
<dbReference type="InterPro" id="IPR036237">
    <property type="entry name" value="Xyl_isomerase-like_sf"/>
</dbReference>
<dbReference type="InterPro" id="IPR013022">
    <property type="entry name" value="Xyl_isomerase-like_TIM-brl"/>
</dbReference>
<accession>A0A9X2A8S1</accession>
<protein>
    <submittedName>
        <fullName evidence="2">Sugar phosphate isomerase/epimerase</fullName>
    </submittedName>
</protein>